<protein>
    <recommendedName>
        <fullName evidence="8">DNA-binding protein RAP1</fullName>
    </recommendedName>
</protein>
<dbReference type="GO" id="GO:0042162">
    <property type="term" value="F:telomeric DNA binding"/>
    <property type="evidence" value="ECO:0007669"/>
    <property type="project" value="TreeGrafter"/>
</dbReference>
<dbReference type="CDD" id="cd16100">
    <property type="entry name" value="ARID"/>
    <property type="match status" value="1"/>
</dbReference>
<dbReference type="Pfam" id="PF08914">
    <property type="entry name" value="Myb_Rap1"/>
    <property type="match status" value="1"/>
</dbReference>
<comment type="caution">
    <text evidence="11">The sequence shown here is derived from an EMBL/GenBank/DDBJ whole genome shotgun (WGS) entry which is preliminary data.</text>
</comment>
<dbReference type="CDD" id="cd11655">
    <property type="entry name" value="rap1_myb-like"/>
    <property type="match status" value="1"/>
</dbReference>
<reference evidence="11" key="1">
    <citation type="submission" date="2022-10" db="EMBL/GenBank/DDBJ databases">
        <title>Tapping the CABI collections for fungal endophytes: first genome assemblies for Collariella, Neodidymelliopsis, Ascochyta clinopodiicola, Didymella pomorum, Didymosphaeria variabile, Neocosmospora piperis and Neocucurbitaria cava.</title>
        <authorList>
            <person name="Hill R."/>
        </authorList>
    </citation>
    <scope>NUCLEOTIDE SEQUENCE</scope>
    <source>
        <strain evidence="11">IMI 366586</strain>
    </source>
</reference>
<dbReference type="GO" id="GO:0031848">
    <property type="term" value="P:protection from non-homologous end joining at telomere"/>
    <property type="evidence" value="ECO:0007669"/>
    <property type="project" value="TreeGrafter"/>
</dbReference>
<dbReference type="OrthoDB" id="435460at2759"/>
<dbReference type="InterPro" id="IPR015010">
    <property type="entry name" value="TERF2IP_Myb"/>
</dbReference>
<feature type="compositionally biased region" description="Polar residues" evidence="9">
    <location>
        <begin position="248"/>
        <end position="258"/>
    </location>
</feature>
<dbReference type="Pfam" id="PF16589">
    <property type="entry name" value="BRCT_2"/>
    <property type="match status" value="1"/>
</dbReference>
<proteinExistence type="inferred from homology"/>
<comment type="subcellular location">
    <subcellularLocation>
        <location evidence="8">Nucleus</location>
    </subcellularLocation>
    <subcellularLocation>
        <location evidence="8">Chromosome</location>
        <location evidence="8">Telomere</location>
    </subcellularLocation>
</comment>
<dbReference type="Pfam" id="PF01388">
    <property type="entry name" value="ARID"/>
    <property type="match status" value="1"/>
</dbReference>
<dbReference type="InterPro" id="IPR036431">
    <property type="entry name" value="ARID_dom_sf"/>
</dbReference>
<evidence type="ECO:0000256" key="6">
    <source>
        <dbReference type="ARBA" id="ARBA00023163"/>
    </source>
</evidence>
<feature type="domain" description="ARID" evidence="10">
    <location>
        <begin position="262"/>
        <end position="351"/>
    </location>
</feature>
<feature type="region of interest" description="Disordered" evidence="9">
    <location>
        <begin position="359"/>
        <end position="621"/>
    </location>
</feature>
<feature type="compositionally biased region" description="Acidic residues" evidence="9">
    <location>
        <begin position="366"/>
        <end position="377"/>
    </location>
</feature>
<gene>
    <name evidence="11" type="ORF">N0V84_001395</name>
</gene>
<evidence type="ECO:0000256" key="7">
    <source>
        <dbReference type="ARBA" id="ARBA00023242"/>
    </source>
</evidence>
<evidence type="ECO:0000259" key="10">
    <source>
        <dbReference type="PROSITE" id="PS51011"/>
    </source>
</evidence>
<dbReference type="PANTHER" id="PTHR16466">
    <property type="entry name" value="TELOMERE REPEAT-BINDING FACTOR 2-INTERACTING PROTEIN 1"/>
    <property type="match status" value="1"/>
</dbReference>
<name>A0A9W8WL40_9HYPO</name>
<evidence type="ECO:0000256" key="3">
    <source>
        <dbReference type="ARBA" id="ARBA00022895"/>
    </source>
</evidence>
<evidence type="ECO:0000256" key="5">
    <source>
        <dbReference type="ARBA" id="ARBA00023159"/>
    </source>
</evidence>
<feature type="region of interest" description="Disordered" evidence="9">
    <location>
        <begin position="687"/>
        <end position="707"/>
    </location>
</feature>
<keyword evidence="2 8" id="KW-0158">Chromosome</keyword>
<dbReference type="Gene3D" id="1.10.150.60">
    <property type="entry name" value="ARID DNA-binding domain"/>
    <property type="match status" value="1"/>
</dbReference>
<dbReference type="Pfam" id="PF11626">
    <property type="entry name" value="Rap1_C"/>
    <property type="match status" value="1"/>
</dbReference>
<dbReference type="AlphaFoldDB" id="A0A9W8WL40"/>
<dbReference type="InterPro" id="IPR001357">
    <property type="entry name" value="BRCT_dom"/>
</dbReference>
<dbReference type="SMART" id="SM00501">
    <property type="entry name" value="BRIGHT"/>
    <property type="match status" value="1"/>
</dbReference>
<dbReference type="Gene3D" id="1.10.10.2170">
    <property type="match status" value="1"/>
</dbReference>
<dbReference type="InterPro" id="IPR009057">
    <property type="entry name" value="Homeodomain-like_sf"/>
</dbReference>
<feature type="compositionally biased region" description="Polar residues" evidence="9">
    <location>
        <begin position="442"/>
        <end position="452"/>
    </location>
</feature>
<dbReference type="SUPFAM" id="SSF46689">
    <property type="entry name" value="Homeodomain-like"/>
    <property type="match status" value="1"/>
</dbReference>
<keyword evidence="4" id="KW-0805">Transcription regulation</keyword>
<keyword evidence="5" id="KW-0010">Activator</keyword>
<dbReference type="Gene3D" id="1.10.10.60">
    <property type="entry name" value="Homeodomain-like"/>
    <property type="match status" value="1"/>
</dbReference>
<evidence type="ECO:0000313" key="11">
    <source>
        <dbReference type="EMBL" id="KAJ4328193.1"/>
    </source>
</evidence>
<dbReference type="InterPro" id="IPR001606">
    <property type="entry name" value="ARID_dom"/>
</dbReference>
<feature type="compositionally biased region" description="Polar residues" evidence="9">
    <location>
        <begin position="570"/>
        <end position="588"/>
    </location>
</feature>
<feature type="region of interest" description="Disordered" evidence="9">
    <location>
        <begin position="171"/>
        <end position="266"/>
    </location>
</feature>
<feature type="region of interest" description="Disordered" evidence="9">
    <location>
        <begin position="89"/>
        <end position="116"/>
    </location>
</feature>
<dbReference type="SUPFAM" id="SSF46774">
    <property type="entry name" value="ARID-like"/>
    <property type="match status" value="1"/>
</dbReference>
<comment type="function">
    <text evidence="8">Involved in the regulation of telomere length, clustering and has a specific role in telomere position effect (TPE).</text>
</comment>
<evidence type="ECO:0000256" key="8">
    <source>
        <dbReference type="RuleBase" id="RU367107"/>
    </source>
</evidence>
<accession>A0A9W8WL40</accession>
<dbReference type="InterPro" id="IPR038104">
    <property type="entry name" value="Rap1_C_sf"/>
</dbReference>
<feature type="compositionally biased region" description="Polar residues" evidence="9">
    <location>
        <begin position="403"/>
        <end position="412"/>
    </location>
</feature>
<feature type="compositionally biased region" description="Polar residues" evidence="9">
    <location>
        <begin position="473"/>
        <end position="486"/>
    </location>
</feature>
<feature type="compositionally biased region" description="Polar residues" evidence="9">
    <location>
        <begin position="689"/>
        <end position="702"/>
    </location>
</feature>
<evidence type="ECO:0000256" key="4">
    <source>
        <dbReference type="ARBA" id="ARBA00023015"/>
    </source>
</evidence>
<evidence type="ECO:0000313" key="12">
    <source>
        <dbReference type="Proteomes" id="UP001140502"/>
    </source>
</evidence>
<evidence type="ECO:0000256" key="9">
    <source>
        <dbReference type="SAM" id="MobiDB-lite"/>
    </source>
</evidence>
<comment type="similarity">
    <text evidence="1 8">Belongs to the RAP1 family.</text>
</comment>
<keyword evidence="6" id="KW-0804">Transcription</keyword>
<feature type="compositionally biased region" description="Basic and acidic residues" evidence="9">
    <location>
        <begin position="531"/>
        <end position="540"/>
    </location>
</feature>
<dbReference type="SMART" id="SM01014">
    <property type="entry name" value="ARID"/>
    <property type="match status" value="1"/>
</dbReference>
<feature type="compositionally biased region" description="Low complexity" evidence="9">
    <location>
        <begin position="386"/>
        <end position="398"/>
    </location>
</feature>
<dbReference type="PANTHER" id="PTHR16466:SF6">
    <property type="entry name" value="TELOMERIC REPEAT-BINDING FACTOR 2-INTERACTING PROTEIN 1"/>
    <property type="match status" value="1"/>
</dbReference>
<dbReference type="GO" id="GO:0010833">
    <property type="term" value="P:telomere maintenance via telomere lengthening"/>
    <property type="evidence" value="ECO:0007669"/>
    <property type="project" value="UniProtKB-UniRule"/>
</dbReference>
<keyword evidence="12" id="KW-1185">Reference proteome</keyword>
<comment type="subunit">
    <text evidence="8">Homodimer.</text>
</comment>
<sequence>MGTTYNGMNGVQGGNIFKDVKFWVAQRVPLRSTWIDYIKQNGGSVVPLEKHADMLIADHKRRDVPPGSYSWKFIEDSVKNGIIQIKDRYRIGPDPDLPRPAGANHGAKTTRTPFTKDDDANLAKWVLAQGSQQQGNAIYQKYEAISWRDRFVKRLQPRGMAALKRLAAEAPGADASEPAAPPAPSSPRAATARRQPVRQPEPHVAQVPVEPRDSRRSEAQSLGHSEPQSIRRPRPQHDTVPENAPERPQSQTRPTSIDPQDDPKRQLFYDDLDDFITTSKADIKDRLNINGRTIDLYDLAMAAAACQVESQMYDWYRVAEELGFDEPDEDTATQLQVCYDEHLREFVEAMTAFEIGDENNVGLEAEGPEEDPLEQDVPEQASSQWPASYVPSSPPVAVGMKRSASQRQLSTRGTKRPRYDKDMVIPSTPDADLGVELPVVENSPSARKSSQWRGYVDESEASQHLPPLPPLQAESQDLGTGQSPTTEPRRESPAATQEDQREELDPTPIPFSIKRPREQRGSASRQAPRVESPRPSRESSSRNGVTRQPPQAISAAKPKSKTQEAPRRSLPTSFTSSRSTISKQTTTAPPRAETASRTNPPPRSNRPQSSDSNRRKIKKWTTYYEDRGFPRDIVVEALKRTTLTPGALALKVMESLKAGQGVPSHHEGIWTDRDDTDLAFVSKVDFSHSPASTSEEQQQQRAQKAHNRLIRKHTFPRFKLRKAFLRAQADQGHS</sequence>
<evidence type="ECO:0000256" key="1">
    <source>
        <dbReference type="ARBA" id="ARBA00010467"/>
    </source>
</evidence>
<dbReference type="Proteomes" id="UP001140502">
    <property type="component" value="Unassembled WGS sequence"/>
</dbReference>
<evidence type="ECO:0000256" key="2">
    <source>
        <dbReference type="ARBA" id="ARBA00022454"/>
    </source>
</evidence>
<organism evidence="11 12">
    <name type="scientific">Fusarium piperis</name>
    <dbReference type="NCBI Taxonomy" id="1435070"/>
    <lineage>
        <taxon>Eukaryota</taxon>
        <taxon>Fungi</taxon>
        <taxon>Dikarya</taxon>
        <taxon>Ascomycota</taxon>
        <taxon>Pezizomycotina</taxon>
        <taxon>Sordariomycetes</taxon>
        <taxon>Hypocreomycetidae</taxon>
        <taxon>Hypocreales</taxon>
        <taxon>Nectriaceae</taxon>
        <taxon>Fusarium</taxon>
        <taxon>Fusarium solani species complex</taxon>
    </lineage>
</organism>
<keyword evidence="7 8" id="KW-0539">Nucleus</keyword>
<dbReference type="InterPro" id="IPR021661">
    <property type="entry name" value="Rap1_C"/>
</dbReference>
<dbReference type="EMBL" id="JAPEUR010000014">
    <property type="protein sequence ID" value="KAJ4328193.1"/>
    <property type="molecule type" value="Genomic_DNA"/>
</dbReference>
<dbReference type="InterPro" id="IPR039595">
    <property type="entry name" value="TE2IP/Rap1"/>
</dbReference>
<keyword evidence="3 8" id="KW-0779">Telomere</keyword>
<dbReference type="PROSITE" id="PS51011">
    <property type="entry name" value="ARID"/>
    <property type="match status" value="1"/>
</dbReference>
<dbReference type="GO" id="GO:0070187">
    <property type="term" value="C:shelterin complex"/>
    <property type="evidence" value="ECO:0007669"/>
    <property type="project" value="TreeGrafter"/>
</dbReference>
<feature type="compositionally biased region" description="Polar residues" evidence="9">
    <location>
        <begin position="219"/>
        <end position="228"/>
    </location>
</feature>